<dbReference type="PANTHER" id="PTHR43201:SF5">
    <property type="entry name" value="MEDIUM-CHAIN ACYL-COA LIGASE ACSF2, MITOCHONDRIAL"/>
    <property type="match status" value="1"/>
</dbReference>
<accession>A0A098BG93</accession>
<dbReference type="InterPro" id="IPR042099">
    <property type="entry name" value="ANL_N_sf"/>
</dbReference>
<sequence length="538" mass="57874">MHEVEEPGNSGGPTLYDLLEWSYRTYADRIAVDDGCLSLTYGELRDSALRIATWLTDHGVARGDRVVLVTNNRVEYSQVEHAVVLGGFIRVALAPRLHPVEVAGIIADCTPSCVVIEASWLAQEGAEFLADFEGHVVVIGSTDPGAQVELPNAVPLEAVLADVPDAKSFPAPAPDDKVWFIYTSGSTGLPKGVIHTHASVTAMITGIRWAMTSVDETDTAIHTAPLAHVSGAVGWALTSAGGRNRMLAKFSPEGVFDVAEEIGATVLPVVPTQLNMLTDYLKSVPRNIDNIRLVPYAGSAIAPDRLSTAKEFFGNALVQLFGASEAPMPLTALFPADHIPVTNSVGLPRFASAGRAALGVEIEIRDSQDRRVGVGEPGEITVKTPTACRGYWNNPEATAELFDDQGFVRTGDVGLLDEDDFLFIVDRKKDMIVSGGFNVYPREVETAISTVPGVREVAVVGAPDEKWGEQIVAVLSLEEGVSYTLEQIRDHCRSTLAGYKLPRRVEVVGDLPKGPTGKILKKTIRAEFWTDSIRRVGG</sequence>
<dbReference type="PANTHER" id="PTHR43201">
    <property type="entry name" value="ACYL-COA SYNTHETASE"/>
    <property type="match status" value="1"/>
</dbReference>
<evidence type="ECO:0000313" key="6">
    <source>
        <dbReference type="Proteomes" id="UP000042997"/>
    </source>
</evidence>
<evidence type="ECO:0000256" key="2">
    <source>
        <dbReference type="ARBA" id="ARBA00022598"/>
    </source>
</evidence>
<evidence type="ECO:0000313" key="5">
    <source>
        <dbReference type="EMBL" id="CDZ87212.1"/>
    </source>
</evidence>
<dbReference type="Pfam" id="PF00501">
    <property type="entry name" value="AMP-binding"/>
    <property type="match status" value="1"/>
</dbReference>
<dbReference type="GO" id="GO:0031956">
    <property type="term" value="F:medium-chain fatty acid-CoA ligase activity"/>
    <property type="evidence" value="ECO:0007669"/>
    <property type="project" value="TreeGrafter"/>
</dbReference>
<dbReference type="EC" id="6.2.1.3" evidence="5"/>
<dbReference type="InterPro" id="IPR045851">
    <property type="entry name" value="AMP-bd_C_sf"/>
</dbReference>
<dbReference type="Gene3D" id="3.30.300.30">
    <property type="match status" value="1"/>
</dbReference>
<keyword evidence="2 5" id="KW-0436">Ligase</keyword>
<dbReference type="Pfam" id="PF13193">
    <property type="entry name" value="AMP-binding_C"/>
    <property type="match status" value="1"/>
</dbReference>
<dbReference type="InterPro" id="IPR025110">
    <property type="entry name" value="AMP-bd_C"/>
</dbReference>
<evidence type="ECO:0000259" key="3">
    <source>
        <dbReference type="Pfam" id="PF00501"/>
    </source>
</evidence>
<reference evidence="5 6" key="1">
    <citation type="journal article" date="2014" name="Genome Announc.">
        <title>Draft Genome Sequence of Propane- and Butane-Oxidizing Actinobacterium Rhodococcus ruber IEGM 231.</title>
        <authorList>
            <person name="Ivshina I.B."/>
            <person name="Kuyukina M.S."/>
            <person name="Krivoruchko A.V."/>
            <person name="Barbe V."/>
            <person name="Fischer C."/>
        </authorList>
    </citation>
    <scope>NUCLEOTIDE SEQUENCE [LARGE SCALE GENOMIC DNA]</scope>
</reference>
<dbReference type="SUPFAM" id="SSF56801">
    <property type="entry name" value="Acetyl-CoA synthetase-like"/>
    <property type="match status" value="1"/>
</dbReference>
<evidence type="ECO:0000259" key="4">
    <source>
        <dbReference type="Pfam" id="PF13193"/>
    </source>
</evidence>
<gene>
    <name evidence="5" type="ORF">RHRU231_230040</name>
</gene>
<dbReference type="GO" id="GO:0004467">
    <property type="term" value="F:long-chain fatty acid-CoA ligase activity"/>
    <property type="evidence" value="ECO:0007669"/>
    <property type="project" value="UniProtKB-EC"/>
</dbReference>
<dbReference type="Gene3D" id="3.40.50.12780">
    <property type="entry name" value="N-terminal domain of ligase-like"/>
    <property type="match status" value="1"/>
</dbReference>
<dbReference type="InterPro" id="IPR000873">
    <property type="entry name" value="AMP-dep_synth/lig_dom"/>
</dbReference>
<dbReference type="RefSeq" id="WP_269572555.1">
    <property type="nucleotide sequence ID" value="NZ_JAPWIW010000042.1"/>
</dbReference>
<feature type="domain" description="AMP-dependent synthetase/ligase" evidence="3">
    <location>
        <begin position="20"/>
        <end position="392"/>
    </location>
</feature>
<organism evidence="5 6">
    <name type="scientific">Rhodococcus ruber</name>
    <dbReference type="NCBI Taxonomy" id="1830"/>
    <lineage>
        <taxon>Bacteria</taxon>
        <taxon>Bacillati</taxon>
        <taxon>Actinomycetota</taxon>
        <taxon>Actinomycetes</taxon>
        <taxon>Mycobacteriales</taxon>
        <taxon>Nocardiaceae</taxon>
        <taxon>Rhodococcus</taxon>
    </lineage>
</organism>
<dbReference type="PROSITE" id="PS00455">
    <property type="entry name" value="AMP_BINDING"/>
    <property type="match status" value="1"/>
</dbReference>
<dbReference type="FunFam" id="3.30.300.30:FF:000008">
    <property type="entry name" value="2,3-dihydroxybenzoate-AMP ligase"/>
    <property type="match status" value="1"/>
</dbReference>
<dbReference type="EMBL" id="CCSD01000032">
    <property type="protein sequence ID" value="CDZ87212.1"/>
    <property type="molecule type" value="Genomic_DNA"/>
</dbReference>
<name>A0A098BG93_9NOCA</name>
<evidence type="ECO:0000256" key="1">
    <source>
        <dbReference type="ARBA" id="ARBA00006432"/>
    </source>
</evidence>
<dbReference type="AlphaFoldDB" id="A0A098BG93"/>
<proteinExistence type="inferred from homology"/>
<dbReference type="InterPro" id="IPR020845">
    <property type="entry name" value="AMP-binding_CS"/>
</dbReference>
<protein>
    <submittedName>
        <fullName evidence="5">Putative Long-chain-fatty-acid--CoA ligase FadD13</fullName>
        <ecNumber evidence="5">6.2.1.3</ecNumber>
    </submittedName>
</protein>
<dbReference type="Proteomes" id="UP000042997">
    <property type="component" value="Unassembled WGS sequence"/>
</dbReference>
<feature type="domain" description="AMP-binding enzyme C-terminal" evidence="4">
    <location>
        <begin position="443"/>
        <end position="518"/>
    </location>
</feature>
<comment type="similarity">
    <text evidence="1">Belongs to the ATP-dependent AMP-binding enzyme family.</text>
</comment>